<evidence type="ECO:0000313" key="2">
    <source>
        <dbReference type="EMBL" id="MBP2201132.1"/>
    </source>
</evidence>
<keyword evidence="1" id="KW-0472">Membrane</keyword>
<protein>
    <submittedName>
        <fullName evidence="2">Uncharacterized protein</fullName>
    </submittedName>
</protein>
<comment type="caution">
    <text evidence="2">The sequence shown here is derived from an EMBL/GenBank/DDBJ whole genome shotgun (WGS) entry which is preliminary data.</text>
</comment>
<dbReference type="Proteomes" id="UP000740329">
    <property type="component" value="Unassembled WGS sequence"/>
</dbReference>
<feature type="transmembrane region" description="Helical" evidence="1">
    <location>
        <begin position="102"/>
        <end position="124"/>
    </location>
</feature>
<feature type="transmembrane region" description="Helical" evidence="1">
    <location>
        <begin position="6"/>
        <end position="39"/>
    </location>
</feature>
<evidence type="ECO:0000256" key="1">
    <source>
        <dbReference type="SAM" id="Phobius"/>
    </source>
</evidence>
<sequence>MHSNAMLGLGFLGLGVFAIIIFAFIVGLILELINTFIGLKIVKIDSEFIEILKVSSYKAVTSTILGLLPFGFILAFVVAIYINKTFFDTDWKNGLLIELPLLVLGLVIGLFFMLMMIFSFIAFAY</sequence>
<dbReference type="EMBL" id="JAGGMV010000001">
    <property type="protein sequence ID" value="MBP2201132.1"/>
    <property type="molecule type" value="Genomic_DNA"/>
</dbReference>
<name>A0A8J7US10_METVO</name>
<feature type="transmembrane region" description="Helical" evidence="1">
    <location>
        <begin position="59"/>
        <end position="82"/>
    </location>
</feature>
<accession>A0A8J7US10</accession>
<evidence type="ECO:0000313" key="3">
    <source>
        <dbReference type="Proteomes" id="UP000740329"/>
    </source>
</evidence>
<keyword evidence="1" id="KW-0812">Transmembrane</keyword>
<keyword evidence="1" id="KW-1133">Transmembrane helix</keyword>
<organism evidence="2 3">
    <name type="scientific">Methanococcus voltae</name>
    <dbReference type="NCBI Taxonomy" id="2188"/>
    <lineage>
        <taxon>Archaea</taxon>
        <taxon>Methanobacteriati</taxon>
        <taxon>Methanobacteriota</taxon>
        <taxon>Methanomada group</taxon>
        <taxon>Methanococci</taxon>
        <taxon>Methanococcales</taxon>
        <taxon>Methanococcaceae</taxon>
        <taxon>Methanococcus</taxon>
    </lineage>
</organism>
<dbReference type="AlphaFoldDB" id="A0A8J7US10"/>
<gene>
    <name evidence="2" type="ORF">J3E07_000530</name>
</gene>
<proteinExistence type="predicted"/>
<reference evidence="2" key="1">
    <citation type="submission" date="2021-03" db="EMBL/GenBank/DDBJ databases">
        <title>Genomic Encyclopedia of Type Strains, Phase IV (KMG-V): Genome sequencing to study the core and pangenomes of soil and plant-associated prokaryotes.</title>
        <authorList>
            <person name="Whitman W."/>
        </authorList>
    </citation>
    <scope>NUCLEOTIDE SEQUENCE</scope>
    <source>
        <strain evidence="2">C4</strain>
    </source>
</reference>
<dbReference type="RefSeq" id="WP_209590594.1">
    <property type="nucleotide sequence ID" value="NZ_JAGGMV010000001.1"/>
</dbReference>